<dbReference type="InterPro" id="IPR005829">
    <property type="entry name" value="Sugar_transporter_CS"/>
</dbReference>
<dbReference type="GO" id="GO:0005886">
    <property type="term" value="C:plasma membrane"/>
    <property type="evidence" value="ECO:0007669"/>
    <property type="project" value="UniProtKB-SubCell"/>
</dbReference>
<gene>
    <name evidence="7" type="ORF">FOE78_11335</name>
</gene>
<keyword evidence="2 5" id="KW-0812">Transmembrane</keyword>
<evidence type="ECO:0000256" key="4">
    <source>
        <dbReference type="ARBA" id="ARBA00023136"/>
    </source>
</evidence>
<evidence type="ECO:0000256" key="3">
    <source>
        <dbReference type="ARBA" id="ARBA00022989"/>
    </source>
</evidence>
<feature type="transmembrane region" description="Helical" evidence="5">
    <location>
        <begin position="312"/>
        <end position="330"/>
    </location>
</feature>
<evidence type="ECO:0000259" key="6">
    <source>
        <dbReference type="PROSITE" id="PS50850"/>
    </source>
</evidence>
<dbReference type="Gene3D" id="1.20.1250.20">
    <property type="entry name" value="MFS general substrate transporter like domains"/>
    <property type="match status" value="1"/>
</dbReference>
<feature type="transmembrane region" description="Helical" evidence="5">
    <location>
        <begin position="116"/>
        <end position="136"/>
    </location>
</feature>
<feature type="transmembrane region" description="Helical" evidence="5">
    <location>
        <begin position="421"/>
        <end position="438"/>
    </location>
</feature>
<evidence type="ECO:0000256" key="5">
    <source>
        <dbReference type="SAM" id="Phobius"/>
    </source>
</evidence>
<dbReference type="InterPro" id="IPR011701">
    <property type="entry name" value="MFS"/>
</dbReference>
<dbReference type="PANTHER" id="PTHR42718:SF39">
    <property type="entry name" value="ACTINORHODIN TRANSPORTER-RELATED"/>
    <property type="match status" value="1"/>
</dbReference>
<evidence type="ECO:0000256" key="2">
    <source>
        <dbReference type="ARBA" id="ARBA00022692"/>
    </source>
</evidence>
<feature type="transmembrane region" description="Helical" evidence="5">
    <location>
        <begin position="381"/>
        <end position="400"/>
    </location>
</feature>
<dbReference type="Gene3D" id="1.20.1720.10">
    <property type="entry name" value="Multidrug resistance protein D"/>
    <property type="match status" value="1"/>
</dbReference>
<dbReference type="SUPFAM" id="SSF103473">
    <property type="entry name" value="MFS general substrate transporter"/>
    <property type="match status" value="2"/>
</dbReference>
<feature type="transmembrane region" description="Helical" evidence="5">
    <location>
        <begin position="56"/>
        <end position="75"/>
    </location>
</feature>
<feature type="transmembrane region" description="Helical" evidence="5">
    <location>
        <begin position="342"/>
        <end position="361"/>
    </location>
</feature>
<feature type="transmembrane region" description="Helical" evidence="5">
    <location>
        <begin position="444"/>
        <end position="467"/>
    </location>
</feature>
<reference evidence="7 8" key="1">
    <citation type="submission" date="2019-07" db="EMBL/GenBank/DDBJ databases">
        <title>Microlunatus dokdonensis sp. nov. isolated from the rhizospheric soil of the wild plant Elymus tsukushiensis.</title>
        <authorList>
            <person name="Ghim S.-Y."/>
            <person name="Hwang Y.-J."/>
            <person name="Son J.-S."/>
            <person name="Shin J.-H."/>
        </authorList>
    </citation>
    <scope>NUCLEOTIDE SEQUENCE [LARGE SCALE GENOMIC DNA]</scope>
    <source>
        <strain evidence="7 8">KUDC0627</strain>
    </source>
</reference>
<comment type="subcellular location">
    <subcellularLocation>
        <location evidence="1">Cell membrane</location>
        <topology evidence="1">Multi-pass membrane protein</topology>
    </subcellularLocation>
</comment>
<organism evidence="7 8">
    <name type="scientific">Microlunatus elymi</name>
    <dbReference type="NCBI Taxonomy" id="2596828"/>
    <lineage>
        <taxon>Bacteria</taxon>
        <taxon>Bacillati</taxon>
        <taxon>Actinomycetota</taxon>
        <taxon>Actinomycetes</taxon>
        <taxon>Propionibacteriales</taxon>
        <taxon>Propionibacteriaceae</taxon>
        <taxon>Microlunatus</taxon>
    </lineage>
</organism>
<feature type="transmembrane region" description="Helical" evidence="5">
    <location>
        <begin position="283"/>
        <end position="306"/>
    </location>
</feature>
<dbReference type="PROSITE" id="PS00216">
    <property type="entry name" value="SUGAR_TRANSPORT_1"/>
    <property type="match status" value="1"/>
</dbReference>
<protein>
    <submittedName>
        <fullName evidence="7">MFS transporter</fullName>
    </submittedName>
</protein>
<dbReference type="PRINTS" id="PR01036">
    <property type="entry name" value="TCRTETB"/>
</dbReference>
<dbReference type="RefSeq" id="WP_143986383.1">
    <property type="nucleotide sequence ID" value="NZ_CP041692.1"/>
</dbReference>
<accession>A0A516PZ35</accession>
<proteinExistence type="predicted"/>
<feature type="transmembrane region" description="Helical" evidence="5">
    <location>
        <begin position="23"/>
        <end position="44"/>
    </location>
</feature>
<dbReference type="PROSITE" id="PS50850">
    <property type="entry name" value="MFS"/>
    <property type="match status" value="1"/>
</dbReference>
<keyword evidence="4 5" id="KW-0472">Membrane</keyword>
<dbReference type="InterPro" id="IPR036259">
    <property type="entry name" value="MFS_trans_sf"/>
</dbReference>
<dbReference type="PANTHER" id="PTHR42718">
    <property type="entry name" value="MAJOR FACILITATOR SUPERFAMILY MULTIDRUG TRANSPORTER MFSC"/>
    <property type="match status" value="1"/>
</dbReference>
<dbReference type="Pfam" id="PF07690">
    <property type="entry name" value="MFS_1"/>
    <property type="match status" value="1"/>
</dbReference>
<keyword evidence="3 5" id="KW-1133">Transmembrane helix</keyword>
<dbReference type="AlphaFoldDB" id="A0A516PZ35"/>
<sequence>MTTTTSLGPAPVEDTGNRWTPMVALMISVTLGILDFFIVNVALPDIQRSFGASGSAVEWLVAGYGLTFAVFLIAGGRVADRIGRRRVLAFGIAIFGVASLLCGIASAAQLLIAARFLQGFGAALVSPTVLSIIGVLYQGTDRRRALGIFGLVMGLAAVGGQLVGGLLIKADLFGLGWRTIFLINLPLAAIVLILLPGTVPETRSPVRQRVDIVGLVGIALGLGALLLPLVEGRQQGWPLWSWICLAASVLIFIGVGVQQSRLGLRGGAALFPPAAFAARPVRVGLLCMLIYVCNQAPLFLFLALYLQQGRGMSPIASGLTFSILAGGYLATSLKAPQLVHRFGRPVVTVSAALLVIGYLLLGWQLLAHGVGGPVLALAPGLLLVGLGQGIGLNAITTLVLSGAEPEHVGAVSGVMATVQQVGSAIGVAVIGLIFFGLADHGLAVALTVTVLTLAGLMVIMAGLARLLPRP</sequence>
<keyword evidence="8" id="KW-1185">Reference proteome</keyword>
<name>A0A516PZ35_9ACTN</name>
<feature type="transmembrane region" description="Helical" evidence="5">
    <location>
        <begin position="87"/>
        <end position="110"/>
    </location>
</feature>
<evidence type="ECO:0000256" key="1">
    <source>
        <dbReference type="ARBA" id="ARBA00004651"/>
    </source>
</evidence>
<dbReference type="Proteomes" id="UP000319263">
    <property type="component" value="Chromosome"/>
</dbReference>
<evidence type="ECO:0000313" key="8">
    <source>
        <dbReference type="Proteomes" id="UP000319263"/>
    </source>
</evidence>
<dbReference type="EMBL" id="CP041692">
    <property type="protein sequence ID" value="QDP96417.1"/>
    <property type="molecule type" value="Genomic_DNA"/>
</dbReference>
<dbReference type="InterPro" id="IPR020846">
    <property type="entry name" value="MFS_dom"/>
</dbReference>
<feature type="transmembrane region" description="Helical" evidence="5">
    <location>
        <begin position="239"/>
        <end position="257"/>
    </location>
</feature>
<dbReference type="KEGG" id="mik:FOE78_11335"/>
<dbReference type="CDD" id="cd17321">
    <property type="entry name" value="MFS_MMR_MDR_like"/>
    <property type="match status" value="1"/>
</dbReference>
<feature type="transmembrane region" description="Helical" evidence="5">
    <location>
        <begin position="210"/>
        <end position="227"/>
    </location>
</feature>
<dbReference type="GO" id="GO:0022857">
    <property type="term" value="F:transmembrane transporter activity"/>
    <property type="evidence" value="ECO:0007669"/>
    <property type="project" value="InterPro"/>
</dbReference>
<feature type="transmembrane region" description="Helical" evidence="5">
    <location>
        <begin position="148"/>
        <end position="168"/>
    </location>
</feature>
<evidence type="ECO:0000313" key="7">
    <source>
        <dbReference type="EMBL" id="QDP96417.1"/>
    </source>
</evidence>
<feature type="domain" description="Major facilitator superfamily (MFS) profile" evidence="6">
    <location>
        <begin position="21"/>
        <end position="470"/>
    </location>
</feature>
<feature type="transmembrane region" description="Helical" evidence="5">
    <location>
        <begin position="180"/>
        <end position="198"/>
    </location>
</feature>
<dbReference type="OrthoDB" id="7375466at2"/>